<dbReference type="Gene3D" id="3.90.175.10">
    <property type="entry name" value="Diphtheria Toxin, domain 1"/>
    <property type="match status" value="1"/>
</dbReference>
<sequence>MATLARLGFGLLSYISACLKGSISNGENDGKEPNPHQYFHKCSSGKTWKSKAIGILKHYFNDSFLQKLRSCARFPYQEENVGNWFTKEIPLPQDLYHVRTINILNLTGRRPGNIGESPAIMDADFSQRPIEDGFTFLFHGTKHESAQDIIENGIRLDKLDSRRYQDFSCGNGFYLTKSFEEDPGAVHWAFHRHNNKQAVLIFKIPNDVFDRYRADAESFFHNNEELKTFVEKFRIPGKTRKRELEKILEEVSFVEGPHVKIQNNRFVSSYEGSYQICLHSEELANSFDRHLDSAIFFNKR</sequence>
<proteinExistence type="predicted"/>
<evidence type="ECO:0000256" key="1">
    <source>
        <dbReference type="SAM" id="SignalP"/>
    </source>
</evidence>
<keyword evidence="1" id="KW-0732">Signal</keyword>
<reference evidence="2" key="1">
    <citation type="submission" date="2022-11" db="UniProtKB">
        <authorList>
            <consortium name="EnsemblMetazoa"/>
        </authorList>
    </citation>
    <scope>IDENTIFICATION</scope>
</reference>
<evidence type="ECO:0000313" key="3">
    <source>
        <dbReference type="Proteomes" id="UP000887567"/>
    </source>
</evidence>
<dbReference type="SUPFAM" id="SSF56399">
    <property type="entry name" value="ADP-ribosylation"/>
    <property type="match status" value="1"/>
</dbReference>
<protein>
    <submittedName>
        <fullName evidence="2">Uncharacterized protein</fullName>
    </submittedName>
</protein>
<evidence type="ECO:0000313" key="2">
    <source>
        <dbReference type="EnsemblMetazoa" id="XP_020899188.1"/>
    </source>
</evidence>
<dbReference type="OrthoDB" id="2326767at2759"/>
<dbReference type="GeneID" id="110237904"/>
<dbReference type="EnsemblMetazoa" id="XM_021043529.2">
    <property type="protein sequence ID" value="XP_020899188.1"/>
    <property type="gene ID" value="LOC110237904"/>
</dbReference>
<feature type="chain" id="PRO_5037679952" evidence="1">
    <location>
        <begin position="18"/>
        <end position="300"/>
    </location>
</feature>
<organism evidence="2 3">
    <name type="scientific">Exaiptasia diaphana</name>
    <name type="common">Tropical sea anemone</name>
    <name type="synonym">Aiptasia pulchella</name>
    <dbReference type="NCBI Taxonomy" id="2652724"/>
    <lineage>
        <taxon>Eukaryota</taxon>
        <taxon>Metazoa</taxon>
        <taxon>Cnidaria</taxon>
        <taxon>Anthozoa</taxon>
        <taxon>Hexacorallia</taxon>
        <taxon>Actiniaria</taxon>
        <taxon>Aiptasiidae</taxon>
        <taxon>Exaiptasia</taxon>
    </lineage>
</organism>
<dbReference type="AlphaFoldDB" id="A0A913X6C2"/>
<feature type="signal peptide" evidence="1">
    <location>
        <begin position="1"/>
        <end position="17"/>
    </location>
</feature>
<keyword evidence="3" id="KW-1185">Reference proteome</keyword>
<accession>A0A913X6C2</accession>
<name>A0A913X6C2_EXADI</name>
<dbReference type="KEGG" id="epa:110237904"/>
<dbReference type="RefSeq" id="XP_020899188.1">
    <property type="nucleotide sequence ID" value="XM_021043529.2"/>
</dbReference>
<dbReference type="Proteomes" id="UP000887567">
    <property type="component" value="Unplaced"/>
</dbReference>